<reference evidence="1 2" key="1">
    <citation type="submission" date="2019-06" db="EMBL/GenBank/DDBJ databases">
        <title>Sorghum-associated microbial communities from plants grown in Nebraska, USA.</title>
        <authorList>
            <person name="Schachtman D."/>
        </authorList>
    </citation>
    <scope>NUCLEOTIDE SEQUENCE [LARGE SCALE GENOMIC DNA]</scope>
    <source>
        <strain evidence="1 2">1225</strain>
    </source>
</reference>
<keyword evidence="2" id="KW-1185">Reference proteome</keyword>
<proteinExistence type="predicted"/>
<comment type="caution">
    <text evidence="1">The sequence shown here is derived from an EMBL/GenBank/DDBJ whole genome shotgun (WGS) entry which is preliminary data.</text>
</comment>
<protein>
    <submittedName>
        <fullName evidence="1">Uncharacterized protein</fullName>
    </submittedName>
</protein>
<organism evidence="1 2">
    <name type="scientific">Neorhizobium alkalisoli</name>
    <dbReference type="NCBI Taxonomy" id="528178"/>
    <lineage>
        <taxon>Bacteria</taxon>
        <taxon>Pseudomonadati</taxon>
        <taxon>Pseudomonadota</taxon>
        <taxon>Alphaproteobacteria</taxon>
        <taxon>Hyphomicrobiales</taxon>
        <taxon>Rhizobiaceae</taxon>
        <taxon>Rhizobium/Agrobacterium group</taxon>
        <taxon>Neorhizobium</taxon>
    </lineage>
</organism>
<dbReference type="AlphaFoldDB" id="A0A561QHI0"/>
<evidence type="ECO:0000313" key="2">
    <source>
        <dbReference type="Proteomes" id="UP000320653"/>
    </source>
</evidence>
<evidence type="ECO:0000313" key="1">
    <source>
        <dbReference type="EMBL" id="TWF49792.1"/>
    </source>
</evidence>
<dbReference type="EMBL" id="VIWP01000007">
    <property type="protein sequence ID" value="TWF49792.1"/>
    <property type="molecule type" value="Genomic_DNA"/>
</dbReference>
<dbReference type="Proteomes" id="UP000320653">
    <property type="component" value="Unassembled WGS sequence"/>
</dbReference>
<dbReference type="RefSeq" id="WP_145641062.1">
    <property type="nucleotide sequence ID" value="NZ_VIWP01000007.1"/>
</dbReference>
<gene>
    <name evidence="1" type="ORF">FHW37_107159</name>
</gene>
<sequence>MQQRFIQLESDIEGALMRYIVDIRGASSHIVRNIRSSKIFEGDGSSIFREDSTRDETEIRKFSSEVSVDKEKILYGDWSEIIECFHAIGLEMASEQERMLFKVVEDATTRTGNVVSAEGKPISLDLILKMLEKVWIDFDRSGQPKLPTIVVGDEVGEQIRKLMNSPDVGNEQKKFDDLMRRKKEEWLAREADRTLVG</sequence>
<name>A0A561QHI0_9HYPH</name>
<accession>A0A561QHI0</accession>
<dbReference type="OrthoDB" id="7867973at2"/>